<dbReference type="Proteomes" id="UP001148614">
    <property type="component" value="Unassembled WGS sequence"/>
</dbReference>
<organism evidence="2 3">
    <name type="scientific">Xylaria arbuscula</name>
    <dbReference type="NCBI Taxonomy" id="114810"/>
    <lineage>
        <taxon>Eukaryota</taxon>
        <taxon>Fungi</taxon>
        <taxon>Dikarya</taxon>
        <taxon>Ascomycota</taxon>
        <taxon>Pezizomycotina</taxon>
        <taxon>Sordariomycetes</taxon>
        <taxon>Xylariomycetidae</taxon>
        <taxon>Xylariales</taxon>
        <taxon>Xylariaceae</taxon>
        <taxon>Xylaria</taxon>
    </lineage>
</organism>
<dbReference type="VEuPathDB" id="FungiDB:F4678DRAFT_458212"/>
<reference evidence="2" key="1">
    <citation type="submission" date="2022-07" db="EMBL/GenBank/DDBJ databases">
        <title>Genome Sequence of Xylaria arbuscula.</title>
        <authorList>
            <person name="Buettner E."/>
        </authorList>
    </citation>
    <scope>NUCLEOTIDE SEQUENCE</scope>
    <source>
        <strain evidence="2">VT107</strain>
    </source>
</reference>
<evidence type="ECO:0000313" key="2">
    <source>
        <dbReference type="EMBL" id="KAJ3575885.1"/>
    </source>
</evidence>
<proteinExistence type="predicted"/>
<sequence length="567" mass="65025">MGQDSSAEQDPTVGQDPTFIQHPAYGQYGEELEMEPESATTQSLAADQKPTEGQEPEMDSVEKLFEDLGGPHGRNISDSLSDNKKLQRILEEFLGRPASKDPDYQYLVKHAKKSFVDGPSNTSYLRQQLAHLAIQKTFSRKDQSFKARQLKYHRWLALGMKSESYPFQNRDPNGMPSTTRIGVLVNPTACASCGKRGANMRCPNCCSLQDEAHVLEKTAYCNKKCVQDHYKAHQKDHMFRRLHEATYMYRLAKIYRKNGLLYLIDENWDRAGITGRHVFIPPPKGLAESEEMYLGLLLWAQAEEVKLSPSFLIDYILQPVCKEIKIVYTQTRNVLSPHCQMSADGKVTNLNLHRHTVLKLTLRSDETYVLDLSAPQFGWKETLAPWDAWTNLRAFISDSEPFRSGSKKAIESTAELTGLDKEQQVARTKLMKEIVKEVRNIKDLGETLNADDHDFQQTKYMFTRMIENKIFLVIKNEYHKPEYRLWLCGAPNYGVRVSKSYTNVLKELWINPKEYDKLKESGTDMRKWWGDRIDGKLKDNLDTSGLTIVTGTSPQPLNLRDLTNRQK</sequence>
<name>A0A9W8NHK9_9PEZI</name>
<dbReference type="AlphaFoldDB" id="A0A9W8NHK9"/>
<feature type="region of interest" description="Disordered" evidence="1">
    <location>
        <begin position="1"/>
        <end position="59"/>
    </location>
</feature>
<dbReference type="OrthoDB" id="432970at2759"/>
<evidence type="ECO:0000256" key="1">
    <source>
        <dbReference type="SAM" id="MobiDB-lite"/>
    </source>
</evidence>
<accession>A0A9W8NHK9</accession>
<evidence type="ECO:0008006" key="4">
    <source>
        <dbReference type="Google" id="ProtNLM"/>
    </source>
</evidence>
<gene>
    <name evidence="2" type="ORF">NPX13_g3879</name>
</gene>
<comment type="caution">
    <text evidence="2">The sequence shown here is derived from an EMBL/GenBank/DDBJ whole genome shotgun (WGS) entry which is preliminary data.</text>
</comment>
<protein>
    <recommendedName>
        <fullName evidence="4">MYND-type zinc finger protein samB</fullName>
    </recommendedName>
</protein>
<dbReference type="EMBL" id="JANPWZ010000512">
    <property type="protein sequence ID" value="KAJ3575885.1"/>
    <property type="molecule type" value="Genomic_DNA"/>
</dbReference>
<evidence type="ECO:0000313" key="3">
    <source>
        <dbReference type="Proteomes" id="UP001148614"/>
    </source>
</evidence>
<keyword evidence="3" id="KW-1185">Reference proteome</keyword>